<organism evidence="1 2">
    <name type="scientific">Chryseobacterium artocarpi</name>
    <dbReference type="NCBI Taxonomy" id="1414727"/>
    <lineage>
        <taxon>Bacteria</taxon>
        <taxon>Pseudomonadati</taxon>
        <taxon>Bacteroidota</taxon>
        <taxon>Flavobacteriia</taxon>
        <taxon>Flavobacteriales</taxon>
        <taxon>Weeksellaceae</taxon>
        <taxon>Chryseobacterium group</taxon>
        <taxon>Chryseobacterium</taxon>
    </lineage>
</organism>
<evidence type="ECO:0000313" key="2">
    <source>
        <dbReference type="Proteomes" id="UP000092651"/>
    </source>
</evidence>
<dbReference type="EMBL" id="MAYH01000001">
    <property type="protein sequence ID" value="OCA77422.1"/>
    <property type="molecule type" value="Genomic_DNA"/>
</dbReference>
<evidence type="ECO:0000313" key="1">
    <source>
        <dbReference type="EMBL" id="OCA77422.1"/>
    </source>
</evidence>
<keyword evidence="2" id="KW-1185">Reference proteome</keyword>
<sequence length="71" mass="8193">MKIKHQNSLILATISALNSTVLGKGIKATHNIKLKRGVYDSQLEFSRKDTETINPIDFFMLGYYIERDYDK</sequence>
<dbReference type="RefSeq" id="WP_065393173.1">
    <property type="nucleotide sequence ID" value="NZ_MAYH01000001.1"/>
</dbReference>
<dbReference type="Proteomes" id="UP000092651">
    <property type="component" value="Unassembled WGS sequence"/>
</dbReference>
<comment type="caution">
    <text evidence="1">The sequence shown here is derived from an EMBL/GenBank/DDBJ whole genome shotgun (WGS) entry which is preliminary data.</text>
</comment>
<name>A0A1B9A0S9_9FLAO</name>
<accession>A0A1B9A0S9</accession>
<dbReference type="OrthoDB" id="1269769at2"/>
<reference evidence="1 2" key="1">
    <citation type="submission" date="2016-07" db="EMBL/GenBank/DDBJ databases">
        <authorList>
            <person name="Jeong J.-J."/>
            <person name="Kim D.W."/>
            <person name="Sang M.K."/>
            <person name="Choi I.-G."/>
            <person name="Kim K.D."/>
        </authorList>
    </citation>
    <scope>NUCLEOTIDE SEQUENCE [LARGE SCALE GENOMIC DNA]</scope>
    <source>
        <strain evidence="1 2">UTM-3</strain>
    </source>
</reference>
<dbReference type="AlphaFoldDB" id="A0A1B9A0S9"/>
<gene>
    <name evidence="1" type="ORF">BBI01_02920</name>
</gene>
<protein>
    <submittedName>
        <fullName evidence="1">Uncharacterized protein</fullName>
    </submittedName>
</protein>
<proteinExistence type="predicted"/>